<dbReference type="Proteomes" id="UP000220959">
    <property type="component" value="Unassembled WGS sequence"/>
</dbReference>
<dbReference type="EMBL" id="NMTR01000004">
    <property type="protein sequence ID" value="PDX62235.1"/>
    <property type="molecule type" value="Genomic_DNA"/>
</dbReference>
<sequence>MKRAVSLILAGSLALSLAACGGSASSTSTTASSAAGTTLTGKGDGFGGVITATVTMEGDTITAVSFDAPDETESVGGAALSTLAEQIVAANGTEIDGVSGATYTTNGCKAAVLNALDPEANPYEENAESTTEWPTGAEPVEIPAGSNIVMASTYGLYTKSPDSAQDAVIKATLYWDEDTDTCYAIRFKEALTPWEDTGSTSGWACVEDADVLAKLGDAVIPFSAPATEYSEAVETNYAKYIQIGDIVWTGTEGSTANCEHAIVYSAVIDGTETTLFDYCATEEGGQWYLDATDGKDCYLLTSDEAASSADAANVAATYSMQYKEGDGHGTAFWSSPITFPGNMQLLKEFAEQTNFSYDYYADGGLTQNADGYWQTADAVSGATIAEGCTYLDMLKTLYDRIQNGEYEKAV</sequence>
<accession>A0ACC9D2L7</accession>
<evidence type="ECO:0000313" key="1">
    <source>
        <dbReference type="EMBL" id="PDX62235.1"/>
    </source>
</evidence>
<keyword evidence="2" id="KW-1185">Reference proteome</keyword>
<name>A0ACC9D2L7_9FIRM</name>
<comment type="caution">
    <text evidence="1">The sequence shown here is derived from an EMBL/GenBank/DDBJ whole genome shotgun (WGS) entry which is preliminary data.</text>
</comment>
<reference evidence="1 2" key="1">
    <citation type="journal article" date="2017" name="Front. Microbiol.">
        <title>New Insights into the Diversity of the Genus Faecalibacterium.</title>
        <authorList>
            <person name="Benevides L."/>
            <person name="Burman S."/>
            <person name="Martin R."/>
            <person name="Robert V."/>
            <person name="Thomas M."/>
            <person name="Miquel S."/>
            <person name="Chain F."/>
            <person name="Sokol H."/>
            <person name="Bermudez-Humaran L.G."/>
            <person name="Morrison M."/>
            <person name="Langella P."/>
            <person name="Azevedo V.A."/>
            <person name="Chatel J.M."/>
            <person name="Soares S."/>
        </authorList>
    </citation>
    <scope>NUCLEOTIDE SEQUENCE [LARGE SCALE GENOMIC DNA]</scope>
    <source>
        <strain evidence="2">CNCM I-4541</strain>
    </source>
</reference>
<proteinExistence type="predicted"/>
<organism evidence="1 2">
    <name type="scientific">Faecalibacterium langellae</name>
    <dbReference type="NCBI Taxonomy" id="3435293"/>
    <lineage>
        <taxon>Bacteria</taxon>
        <taxon>Bacillati</taxon>
        <taxon>Bacillota</taxon>
        <taxon>Clostridia</taxon>
        <taxon>Eubacteriales</taxon>
        <taxon>Oscillospiraceae</taxon>
        <taxon>Faecalibacterium</taxon>
    </lineage>
</organism>
<gene>
    <name evidence="1" type="ORF">CGS49_02250</name>
</gene>
<evidence type="ECO:0000313" key="2">
    <source>
        <dbReference type="Proteomes" id="UP000220959"/>
    </source>
</evidence>
<protein>
    <submittedName>
        <fullName evidence="1">Uncharacterized protein</fullName>
    </submittedName>
</protein>